<sequence length="171" mass="19330">MNFNAKIDSVYQTNICVTESMNVAICQMNVPVLKVLKMLKTVCKDGAILCSKDEKCLSRDRICNGVKDCSDGSDEVECTKLTLYCREQEFECLNEKCIPEEKVCNTANDCGYWSDEKRCLEKKCADFGGFCEDGTCIHSHQICDDVFNCLDFSDEAACKFSLRFRQPTSIL</sequence>
<keyword evidence="10" id="KW-0449">Lipoprotein</keyword>
<dbReference type="Gene3D" id="4.10.400.10">
    <property type="entry name" value="Low-density Lipoprotein Receptor"/>
    <property type="match status" value="3"/>
</dbReference>
<dbReference type="Pfam" id="PF00057">
    <property type="entry name" value="Ldl_recept_a"/>
    <property type="match status" value="2"/>
</dbReference>
<organism evidence="10 11">
    <name type="scientific">Thelohanellus kitauei</name>
    <name type="common">Myxosporean</name>
    <dbReference type="NCBI Taxonomy" id="669202"/>
    <lineage>
        <taxon>Eukaryota</taxon>
        <taxon>Metazoa</taxon>
        <taxon>Cnidaria</taxon>
        <taxon>Myxozoa</taxon>
        <taxon>Myxosporea</taxon>
        <taxon>Bivalvulida</taxon>
        <taxon>Platysporina</taxon>
        <taxon>Myxobolidae</taxon>
        <taxon>Thelohanellus</taxon>
    </lineage>
</organism>
<dbReference type="GO" id="GO:0043235">
    <property type="term" value="C:receptor complex"/>
    <property type="evidence" value="ECO:0007669"/>
    <property type="project" value="TreeGrafter"/>
</dbReference>
<keyword evidence="6 9" id="KW-1015">Disulfide bond</keyword>
<proteinExistence type="predicted"/>
<keyword evidence="5" id="KW-0472">Membrane</keyword>
<evidence type="ECO:0000256" key="6">
    <source>
        <dbReference type="ARBA" id="ARBA00023157"/>
    </source>
</evidence>
<dbReference type="CDD" id="cd00112">
    <property type="entry name" value="LDLa"/>
    <property type="match status" value="3"/>
</dbReference>
<evidence type="ECO:0000313" key="10">
    <source>
        <dbReference type="EMBL" id="KII68909.1"/>
    </source>
</evidence>
<dbReference type="EMBL" id="JWZT01002668">
    <property type="protein sequence ID" value="KII68909.1"/>
    <property type="molecule type" value="Genomic_DNA"/>
</dbReference>
<reference evidence="10 11" key="1">
    <citation type="journal article" date="2014" name="Genome Biol. Evol.">
        <title>The genome of the myxosporean Thelohanellus kitauei shows adaptations to nutrient acquisition within its fish host.</title>
        <authorList>
            <person name="Yang Y."/>
            <person name="Xiong J."/>
            <person name="Zhou Z."/>
            <person name="Huo F."/>
            <person name="Miao W."/>
            <person name="Ran C."/>
            <person name="Liu Y."/>
            <person name="Zhang J."/>
            <person name="Feng J."/>
            <person name="Wang M."/>
            <person name="Wang M."/>
            <person name="Wang L."/>
            <person name="Yao B."/>
        </authorList>
    </citation>
    <scope>NUCLEOTIDE SEQUENCE [LARGE SCALE GENOMIC DNA]</scope>
    <source>
        <strain evidence="10">Wuqing</strain>
    </source>
</reference>
<evidence type="ECO:0000256" key="1">
    <source>
        <dbReference type="ARBA" id="ARBA00004167"/>
    </source>
</evidence>
<keyword evidence="8" id="KW-0325">Glycoprotein</keyword>
<feature type="disulfide bond" evidence="9">
    <location>
        <begin position="63"/>
        <end position="78"/>
    </location>
</feature>
<dbReference type="SMART" id="SM00192">
    <property type="entry name" value="LDLa"/>
    <property type="match status" value="3"/>
</dbReference>
<evidence type="ECO:0000256" key="4">
    <source>
        <dbReference type="ARBA" id="ARBA00022989"/>
    </source>
</evidence>
<evidence type="ECO:0000256" key="8">
    <source>
        <dbReference type="ARBA" id="ARBA00023180"/>
    </source>
</evidence>
<dbReference type="GO" id="GO:0005041">
    <property type="term" value="F:low-density lipoprotein particle receptor activity"/>
    <property type="evidence" value="ECO:0007669"/>
    <property type="project" value="TreeGrafter"/>
</dbReference>
<comment type="subcellular location">
    <subcellularLocation>
        <location evidence="1">Membrane</location>
        <topology evidence="1">Single-pass membrane protein</topology>
    </subcellularLocation>
</comment>
<comment type="caution">
    <text evidence="9">Lacks conserved residue(s) required for the propagation of feature annotation.</text>
</comment>
<evidence type="ECO:0000256" key="3">
    <source>
        <dbReference type="ARBA" id="ARBA00022737"/>
    </source>
</evidence>
<feature type="disulfide bond" evidence="9">
    <location>
        <begin position="143"/>
        <end position="158"/>
    </location>
</feature>
<protein>
    <submittedName>
        <fullName evidence="10">Low-density lipoprotein receptor-related protein 4</fullName>
    </submittedName>
</protein>
<evidence type="ECO:0000256" key="7">
    <source>
        <dbReference type="ARBA" id="ARBA00023170"/>
    </source>
</evidence>
<evidence type="ECO:0000256" key="5">
    <source>
        <dbReference type="ARBA" id="ARBA00023136"/>
    </source>
</evidence>
<evidence type="ECO:0000256" key="2">
    <source>
        <dbReference type="ARBA" id="ARBA00022692"/>
    </source>
</evidence>
<accession>A0A0C2IU15</accession>
<dbReference type="InterPro" id="IPR002172">
    <property type="entry name" value="LDrepeatLR_classA_rpt"/>
</dbReference>
<feature type="disulfide bond" evidence="9">
    <location>
        <begin position="92"/>
        <end position="110"/>
    </location>
</feature>
<dbReference type="PROSITE" id="PS50068">
    <property type="entry name" value="LDLRA_2"/>
    <property type="match status" value="3"/>
</dbReference>
<feature type="disulfide bond" evidence="9">
    <location>
        <begin position="131"/>
        <end position="149"/>
    </location>
</feature>
<feature type="disulfide bond" evidence="9">
    <location>
        <begin position="124"/>
        <end position="136"/>
    </location>
</feature>
<dbReference type="PANTHER" id="PTHR22722">
    <property type="entry name" value="LOW-DENSITY LIPOPROTEIN RECEPTOR-RELATED PROTEIN 2-RELATED"/>
    <property type="match status" value="1"/>
</dbReference>
<dbReference type="PRINTS" id="PR00261">
    <property type="entry name" value="LDLRECEPTOR"/>
</dbReference>
<dbReference type="SUPFAM" id="SSF57424">
    <property type="entry name" value="LDL receptor-like module"/>
    <property type="match status" value="3"/>
</dbReference>
<evidence type="ECO:0000256" key="9">
    <source>
        <dbReference type="PROSITE-ProRule" id="PRU00124"/>
    </source>
</evidence>
<dbReference type="AlphaFoldDB" id="A0A0C2IU15"/>
<keyword evidence="4" id="KW-1133">Transmembrane helix</keyword>
<keyword evidence="7 10" id="KW-0675">Receptor</keyword>
<name>A0A0C2IU15_THEKT</name>
<dbReference type="PANTHER" id="PTHR22722:SF5">
    <property type="entry name" value="LOW-DENSITY LIPOPROTEIN RECEPTOR-RELATED PROTEIN 1B"/>
    <property type="match status" value="1"/>
</dbReference>
<feature type="disulfide bond" evidence="9">
    <location>
        <begin position="85"/>
        <end position="97"/>
    </location>
</feature>
<comment type="caution">
    <text evidence="10">The sequence shown here is derived from an EMBL/GenBank/DDBJ whole genome shotgun (WGS) entry which is preliminary data.</text>
</comment>
<dbReference type="InterPro" id="IPR023415">
    <property type="entry name" value="LDLR_class-A_CS"/>
</dbReference>
<keyword evidence="3" id="KW-0677">Repeat</keyword>
<feature type="disulfide bond" evidence="9">
    <location>
        <begin position="104"/>
        <end position="119"/>
    </location>
</feature>
<keyword evidence="2" id="KW-0812">Transmembrane</keyword>
<evidence type="ECO:0000313" key="11">
    <source>
        <dbReference type="Proteomes" id="UP000031668"/>
    </source>
</evidence>
<dbReference type="OMA" id="VCNTAND"/>
<dbReference type="GO" id="GO:0005886">
    <property type="term" value="C:plasma membrane"/>
    <property type="evidence" value="ECO:0007669"/>
    <property type="project" value="TreeGrafter"/>
</dbReference>
<dbReference type="OrthoDB" id="10063075at2759"/>
<dbReference type="InterPro" id="IPR036055">
    <property type="entry name" value="LDL_receptor-like_sf"/>
</dbReference>
<keyword evidence="11" id="KW-1185">Reference proteome</keyword>
<dbReference type="PROSITE" id="PS01209">
    <property type="entry name" value="LDLRA_1"/>
    <property type="match status" value="3"/>
</dbReference>
<dbReference type="Proteomes" id="UP000031668">
    <property type="component" value="Unassembled WGS sequence"/>
</dbReference>
<gene>
    <name evidence="10" type="ORF">RF11_03817</name>
</gene>
<dbReference type="InterPro" id="IPR051221">
    <property type="entry name" value="LDLR-related"/>
</dbReference>